<dbReference type="PANTHER" id="PTHR10926">
    <property type="entry name" value="CELL CYCLE CONTROL PROTEIN 50"/>
    <property type="match status" value="1"/>
</dbReference>
<dbReference type="GO" id="GO:0005794">
    <property type="term" value="C:Golgi apparatus"/>
    <property type="evidence" value="ECO:0007669"/>
    <property type="project" value="TreeGrafter"/>
</dbReference>
<organism evidence="8 9">
    <name type="scientific">Polarella glacialis</name>
    <name type="common">Dinoflagellate</name>
    <dbReference type="NCBI Taxonomy" id="89957"/>
    <lineage>
        <taxon>Eukaryota</taxon>
        <taxon>Sar</taxon>
        <taxon>Alveolata</taxon>
        <taxon>Dinophyceae</taxon>
        <taxon>Suessiales</taxon>
        <taxon>Suessiaceae</taxon>
        <taxon>Polarella</taxon>
    </lineage>
</organism>
<feature type="region of interest" description="Disordered" evidence="6">
    <location>
        <begin position="302"/>
        <end position="370"/>
    </location>
</feature>
<keyword evidence="4 7" id="KW-1133">Transmembrane helix</keyword>
<evidence type="ECO:0000313" key="9">
    <source>
        <dbReference type="Proteomes" id="UP000654075"/>
    </source>
</evidence>
<evidence type="ECO:0000256" key="4">
    <source>
        <dbReference type="ARBA" id="ARBA00022989"/>
    </source>
</evidence>
<dbReference type="Proteomes" id="UP000654075">
    <property type="component" value="Unassembled WGS sequence"/>
</dbReference>
<dbReference type="EMBL" id="CAJNNV010030876">
    <property type="protein sequence ID" value="CAE8634008.1"/>
    <property type="molecule type" value="Genomic_DNA"/>
</dbReference>
<feature type="transmembrane region" description="Helical" evidence="7">
    <location>
        <begin position="121"/>
        <end position="144"/>
    </location>
</feature>
<accession>A0A813H822</accession>
<proteinExistence type="inferred from homology"/>
<dbReference type="GO" id="GO:0005886">
    <property type="term" value="C:plasma membrane"/>
    <property type="evidence" value="ECO:0007669"/>
    <property type="project" value="TreeGrafter"/>
</dbReference>
<reference evidence="8" key="1">
    <citation type="submission" date="2021-02" db="EMBL/GenBank/DDBJ databases">
        <authorList>
            <person name="Dougan E. K."/>
            <person name="Rhodes N."/>
            <person name="Thang M."/>
            <person name="Chan C."/>
        </authorList>
    </citation>
    <scope>NUCLEOTIDE SEQUENCE</scope>
</reference>
<feature type="compositionally biased region" description="Low complexity" evidence="6">
    <location>
        <begin position="327"/>
        <end position="350"/>
    </location>
</feature>
<keyword evidence="9" id="KW-1185">Reference proteome</keyword>
<keyword evidence="3 7" id="KW-0812">Transmembrane</keyword>
<evidence type="ECO:0000256" key="5">
    <source>
        <dbReference type="ARBA" id="ARBA00023136"/>
    </source>
</evidence>
<feature type="transmembrane region" description="Helical" evidence="7">
    <location>
        <begin position="272"/>
        <end position="297"/>
    </location>
</feature>
<dbReference type="OrthoDB" id="340608at2759"/>
<gene>
    <name evidence="8" type="ORF">PGLA1383_LOCUS49684</name>
</gene>
<feature type="compositionally biased region" description="Low complexity" evidence="6">
    <location>
        <begin position="302"/>
        <end position="315"/>
    </location>
</feature>
<evidence type="ECO:0000313" key="8">
    <source>
        <dbReference type="EMBL" id="CAE8634008.1"/>
    </source>
</evidence>
<protein>
    <submittedName>
        <fullName evidence="8">Uncharacterized protein</fullName>
    </submittedName>
</protein>
<dbReference type="PANTHER" id="PTHR10926:SF0">
    <property type="entry name" value="CDC50, ISOFORM A"/>
    <property type="match status" value="1"/>
</dbReference>
<name>A0A813H822_POLGL</name>
<comment type="caution">
    <text evidence="8">The sequence shown here is derived from an EMBL/GenBank/DDBJ whole genome shotgun (WGS) entry which is preliminary data.</text>
</comment>
<comment type="similarity">
    <text evidence="2">Belongs to the CDC50/LEM3 family.</text>
</comment>
<comment type="subcellular location">
    <subcellularLocation>
        <location evidence="1">Membrane</location>
        <topology evidence="1">Multi-pass membrane protein</topology>
    </subcellularLocation>
</comment>
<sequence>NDPVLKLPFYWYRPRCQLGCAVLVGAMCAIAGVLLLVQSGQMQEVTILYKAGESSKEFTIDKEFSDDVYLYYELPGLNLNRKDFVESKDKNVATTVVSPVTCLDSDSRSWANWRRAGDTAFLARIAAVAGTGLAPCGLVGISMFTDEFTFDKKTPSSTWGRVEADETEVALPGDATAYSKKVQAKGGKLVINGQESWISTGSFYEHWKVWYRTPASSTVRNLWAVVKGGLKTGTYRVNFVENSPIWETWGVPEKRLVIAGKHALGSQGAMRALGGTCLAVAGLELLAFLVFCSCLVLRKNNNSNKNNNNNKNSSSLSVPTLQSAALPPLEQQQRQQQQRQQQQQSAAQPPLESPKEPSPSRVAANLSESL</sequence>
<evidence type="ECO:0000256" key="7">
    <source>
        <dbReference type="SAM" id="Phobius"/>
    </source>
</evidence>
<feature type="non-terminal residue" evidence="8">
    <location>
        <position position="1"/>
    </location>
</feature>
<keyword evidence="5 7" id="KW-0472">Membrane</keyword>
<feature type="transmembrane region" description="Helical" evidence="7">
    <location>
        <begin position="16"/>
        <end position="37"/>
    </location>
</feature>
<dbReference type="InterPro" id="IPR005045">
    <property type="entry name" value="CDC50/LEM3_fam"/>
</dbReference>
<evidence type="ECO:0000256" key="6">
    <source>
        <dbReference type="SAM" id="MobiDB-lite"/>
    </source>
</evidence>
<evidence type="ECO:0000256" key="2">
    <source>
        <dbReference type="ARBA" id="ARBA00009457"/>
    </source>
</evidence>
<dbReference type="GO" id="GO:0005783">
    <property type="term" value="C:endoplasmic reticulum"/>
    <property type="evidence" value="ECO:0007669"/>
    <property type="project" value="TreeGrafter"/>
</dbReference>
<dbReference type="AlphaFoldDB" id="A0A813H822"/>
<dbReference type="Pfam" id="PF03381">
    <property type="entry name" value="CDC50"/>
    <property type="match status" value="1"/>
</dbReference>
<evidence type="ECO:0000256" key="3">
    <source>
        <dbReference type="ARBA" id="ARBA00022692"/>
    </source>
</evidence>
<dbReference type="OMA" id="VNCDSAD"/>
<evidence type="ECO:0000256" key="1">
    <source>
        <dbReference type="ARBA" id="ARBA00004141"/>
    </source>
</evidence>